<name>A0A5P3VI63_9BURK</name>
<gene>
    <name evidence="2" type="ORF">D2917_09950</name>
</gene>
<keyword evidence="1" id="KW-0472">Membrane</keyword>
<organism evidence="2 3">
    <name type="scientific">Cupriavidus oxalaticus</name>
    <dbReference type="NCBI Taxonomy" id="96344"/>
    <lineage>
        <taxon>Bacteria</taxon>
        <taxon>Pseudomonadati</taxon>
        <taxon>Pseudomonadota</taxon>
        <taxon>Betaproteobacteria</taxon>
        <taxon>Burkholderiales</taxon>
        <taxon>Burkholderiaceae</taxon>
        <taxon>Cupriavidus</taxon>
    </lineage>
</organism>
<dbReference type="EMBL" id="CP032518">
    <property type="protein sequence ID" value="QEZ44519.1"/>
    <property type="molecule type" value="Genomic_DNA"/>
</dbReference>
<feature type="transmembrane region" description="Helical" evidence="1">
    <location>
        <begin position="6"/>
        <end position="28"/>
    </location>
</feature>
<evidence type="ECO:0000313" key="2">
    <source>
        <dbReference type="EMBL" id="QEZ44519.1"/>
    </source>
</evidence>
<keyword evidence="1" id="KW-0812">Transmembrane</keyword>
<protein>
    <recommendedName>
        <fullName evidence="4">Cellulose biosynthesis protein BcsF</fullName>
    </recommendedName>
</protein>
<evidence type="ECO:0008006" key="4">
    <source>
        <dbReference type="Google" id="ProtNLM"/>
    </source>
</evidence>
<evidence type="ECO:0000256" key="1">
    <source>
        <dbReference type="SAM" id="Phobius"/>
    </source>
</evidence>
<dbReference type="RefSeq" id="WP_151070476.1">
    <property type="nucleotide sequence ID" value="NZ_CP032518.1"/>
</dbReference>
<sequence length="73" mass="8881">MDVFLGYFIWGLILAVPVAWVVWHFRLLRRLPRWRLPRARRAVRLPPQLQPVVIRGRPWRDVRGERGERGERE</sequence>
<dbReference type="AlphaFoldDB" id="A0A5P3VI63"/>
<dbReference type="Proteomes" id="UP000325743">
    <property type="component" value="Chromosome 1"/>
</dbReference>
<keyword evidence="1" id="KW-1133">Transmembrane helix</keyword>
<reference evidence="2 3" key="1">
    <citation type="submission" date="2018-09" db="EMBL/GenBank/DDBJ databases">
        <title>Complete genome sequence of Cupriavidus oxalaticus T2, a bacterium capable of phenol tolerance and degradation.</title>
        <authorList>
            <person name="Yan J."/>
        </authorList>
    </citation>
    <scope>NUCLEOTIDE SEQUENCE [LARGE SCALE GENOMIC DNA]</scope>
    <source>
        <strain evidence="2 3">T2</strain>
    </source>
</reference>
<accession>A0A5P3VI63</accession>
<evidence type="ECO:0000313" key="3">
    <source>
        <dbReference type="Proteomes" id="UP000325743"/>
    </source>
</evidence>
<proteinExistence type="predicted"/>